<dbReference type="Proteomes" id="UP000469559">
    <property type="component" value="Unassembled WGS sequence"/>
</dbReference>
<organism evidence="9 10">
    <name type="scientific">Lachnellula arida</name>
    <dbReference type="NCBI Taxonomy" id="1316785"/>
    <lineage>
        <taxon>Eukaryota</taxon>
        <taxon>Fungi</taxon>
        <taxon>Dikarya</taxon>
        <taxon>Ascomycota</taxon>
        <taxon>Pezizomycotina</taxon>
        <taxon>Leotiomycetes</taxon>
        <taxon>Helotiales</taxon>
        <taxon>Lachnaceae</taxon>
        <taxon>Lachnellula</taxon>
    </lineage>
</organism>
<keyword evidence="5" id="KW-0539">Nucleus</keyword>
<feature type="compositionally biased region" description="Polar residues" evidence="7">
    <location>
        <begin position="726"/>
        <end position="735"/>
    </location>
</feature>
<evidence type="ECO:0000256" key="1">
    <source>
        <dbReference type="ARBA" id="ARBA00004123"/>
    </source>
</evidence>
<feature type="compositionally biased region" description="Polar residues" evidence="7">
    <location>
        <begin position="689"/>
        <end position="699"/>
    </location>
</feature>
<dbReference type="InterPro" id="IPR036864">
    <property type="entry name" value="Zn2-C6_fun-type_DNA-bd_sf"/>
</dbReference>
<dbReference type="PROSITE" id="PS50048">
    <property type="entry name" value="ZN2_CY6_FUNGAL_2"/>
    <property type="match status" value="1"/>
</dbReference>
<dbReference type="CDD" id="cd00067">
    <property type="entry name" value="GAL4"/>
    <property type="match status" value="1"/>
</dbReference>
<dbReference type="SMART" id="SM00066">
    <property type="entry name" value="GAL4"/>
    <property type="match status" value="1"/>
</dbReference>
<evidence type="ECO:0000256" key="4">
    <source>
        <dbReference type="ARBA" id="ARBA00023163"/>
    </source>
</evidence>
<feature type="domain" description="Zn(2)-C6 fungal-type" evidence="8">
    <location>
        <begin position="46"/>
        <end position="76"/>
    </location>
</feature>
<dbReference type="GO" id="GO:0008270">
    <property type="term" value="F:zinc ion binding"/>
    <property type="evidence" value="ECO:0007669"/>
    <property type="project" value="InterPro"/>
</dbReference>
<dbReference type="GO" id="GO:0006351">
    <property type="term" value="P:DNA-templated transcription"/>
    <property type="evidence" value="ECO:0007669"/>
    <property type="project" value="InterPro"/>
</dbReference>
<keyword evidence="6" id="KW-0175">Coiled coil</keyword>
<evidence type="ECO:0000313" key="10">
    <source>
        <dbReference type="Proteomes" id="UP000469559"/>
    </source>
</evidence>
<dbReference type="CDD" id="cd12148">
    <property type="entry name" value="fungal_TF_MHR"/>
    <property type="match status" value="1"/>
</dbReference>
<dbReference type="PANTHER" id="PTHR47338:SF10">
    <property type="entry name" value="TRANSCRIPTION FACTOR DOMAIN-CONTAINING PROTEIN-RELATED"/>
    <property type="match status" value="1"/>
</dbReference>
<dbReference type="EMBL" id="QGMF01000261">
    <property type="protein sequence ID" value="TVY17386.1"/>
    <property type="molecule type" value="Genomic_DNA"/>
</dbReference>
<dbReference type="OrthoDB" id="5600212at2759"/>
<dbReference type="SMART" id="SM00906">
    <property type="entry name" value="Fungal_trans"/>
    <property type="match status" value="1"/>
</dbReference>
<evidence type="ECO:0000256" key="3">
    <source>
        <dbReference type="ARBA" id="ARBA00023015"/>
    </source>
</evidence>
<accession>A0A8T9BD21</accession>
<feature type="region of interest" description="Disordered" evidence="7">
    <location>
        <begin position="689"/>
        <end position="777"/>
    </location>
</feature>
<dbReference type="Pfam" id="PF00172">
    <property type="entry name" value="Zn_clus"/>
    <property type="match status" value="1"/>
</dbReference>
<feature type="region of interest" description="Disordered" evidence="7">
    <location>
        <begin position="1"/>
        <end position="39"/>
    </location>
</feature>
<feature type="coiled-coil region" evidence="6">
    <location>
        <begin position="83"/>
        <end position="110"/>
    </location>
</feature>
<dbReference type="AlphaFoldDB" id="A0A8T9BD21"/>
<evidence type="ECO:0000256" key="5">
    <source>
        <dbReference type="ARBA" id="ARBA00023242"/>
    </source>
</evidence>
<comment type="subcellular location">
    <subcellularLocation>
        <location evidence="1">Nucleus</location>
    </subcellularLocation>
</comment>
<keyword evidence="3" id="KW-0805">Transcription regulation</keyword>
<dbReference type="InterPro" id="IPR050815">
    <property type="entry name" value="TF_fung"/>
</dbReference>
<evidence type="ECO:0000256" key="2">
    <source>
        <dbReference type="ARBA" id="ARBA00022723"/>
    </source>
</evidence>
<dbReference type="Gene3D" id="4.10.240.10">
    <property type="entry name" value="Zn(2)-C6 fungal-type DNA-binding domain"/>
    <property type="match status" value="1"/>
</dbReference>
<evidence type="ECO:0000259" key="8">
    <source>
        <dbReference type="PROSITE" id="PS50048"/>
    </source>
</evidence>
<gene>
    <name evidence="9" type="primary">ctnR_2</name>
    <name evidence="9" type="ORF">LARI1_G004367</name>
</gene>
<protein>
    <submittedName>
        <fullName evidence="9">Citrinin biosynthesis transcriptional activator ctnR</fullName>
    </submittedName>
</protein>
<dbReference type="SUPFAM" id="SSF57701">
    <property type="entry name" value="Zn2/Cys6 DNA-binding domain"/>
    <property type="match status" value="1"/>
</dbReference>
<keyword evidence="4" id="KW-0804">Transcription</keyword>
<keyword evidence="2" id="KW-0479">Metal-binding</keyword>
<comment type="caution">
    <text evidence="9">The sequence shown here is derived from an EMBL/GenBank/DDBJ whole genome shotgun (WGS) entry which is preliminary data.</text>
</comment>
<dbReference type="InterPro" id="IPR007219">
    <property type="entry name" value="XnlR_reg_dom"/>
</dbReference>
<proteinExistence type="predicted"/>
<dbReference type="GO" id="GO:0003677">
    <property type="term" value="F:DNA binding"/>
    <property type="evidence" value="ECO:0007669"/>
    <property type="project" value="InterPro"/>
</dbReference>
<keyword evidence="10" id="KW-1185">Reference proteome</keyword>
<dbReference type="GO" id="GO:0005634">
    <property type="term" value="C:nucleus"/>
    <property type="evidence" value="ECO:0007669"/>
    <property type="project" value="UniProtKB-SubCell"/>
</dbReference>
<reference evidence="9 10" key="1">
    <citation type="submission" date="2018-05" db="EMBL/GenBank/DDBJ databases">
        <title>Whole genome sequencing for identification of molecular markers to develop diagnostic detection tools for the regulated plant pathogen Lachnellula willkommii.</title>
        <authorList>
            <person name="Giroux E."/>
            <person name="Bilodeau G."/>
        </authorList>
    </citation>
    <scope>NUCLEOTIDE SEQUENCE [LARGE SCALE GENOMIC DNA]</scope>
    <source>
        <strain evidence="9 10">CBS 203.66</strain>
    </source>
</reference>
<dbReference type="Pfam" id="PF04082">
    <property type="entry name" value="Fungal_trans"/>
    <property type="match status" value="1"/>
</dbReference>
<evidence type="ECO:0000256" key="6">
    <source>
        <dbReference type="SAM" id="Coils"/>
    </source>
</evidence>
<dbReference type="InterPro" id="IPR001138">
    <property type="entry name" value="Zn2Cys6_DnaBD"/>
</dbReference>
<sequence>MPEDLESDAYTAPAAQASSSETQTGKPQPSEASSATGAKGQEKTISCVSCRRRKLRCDRIKPQCGTCSRLRHQCEYPERRRNLGSKRRNMKELEERLAQVETRLVAEQNNMLRNTQYTSGQDLEADWDNLADNMDMSLGDGGFLNEPLIVGPSGTGFHGLTPALPTGDPFSQELISLGVQEPLPPEDVMDDLYTIYFNTFHIFLPIIHKVRFFASLDRAPHMRPPVCLLYAMWTVGASMSDKYYCYEDLFYERARRYIQAAEMKGHGEAFVSIYHAQTWGLIANYEAKKTYFSRSWMSVGRFVRMAHMLGLHRLDGEGMDVKQILPAPRDWIELEERRRTFWAAFYGDRWASSGTGWPMTIDEREIFTNLPGSEEAFEQGIEQNTISLEQALAAEGASHVTPFGGVILAAALYGHNYHHLHRSGPNENPEDILNGEFWKRHRKMDNVLSNVFMFLPDHLRLPYGLSDMNTVFLHMNIHASSICLHNAAVFTAERHKTGSTIIRQSRARSLMAAEEISNIMRLVTHVDASKMNSWWGFCLYIAGGVFIQDYKSGSPQPQSLANLEFLVAAMKALSKRHPVTKHFVAQLELDIEASEIHLPGLSSSPETLQKLSTVFPNTPMNGIVAERRGIPMTVAEIKDFVQDQRVAPQTSDSDNVFGSILPSLLGIKFPTGTNLGSTPYIENFSRQPLESSNTSYVNSNDHRAHMIPSIPPIVQGDDGFRDLSPLANSDSVTTAPSRNPPSPNISSSNTRQFPYRPSEADSSKTTTPPQVPWPHTGNNSFLTSDWTMTPDELNDFANQQTIADPNAYLDDTIWNHDFSRS</sequence>
<dbReference type="PANTHER" id="PTHR47338">
    <property type="entry name" value="ZN(II)2CYS6 TRANSCRIPTION FACTOR (EUROFUNG)-RELATED"/>
    <property type="match status" value="1"/>
</dbReference>
<name>A0A8T9BD21_9HELO</name>
<evidence type="ECO:0000313" key="9">
    <source>
        <dbReference type="EMBL" id="TVY17386.1"/>
    </source>
</evidence>
<dbReference type="GO" id="GO:0000981">
    <property type="term" value="F:DNA-binding transcription factor activity, RNA polymerase II-specific"/>
    <property type="evidence" value="ECO:0007669"/>
    <property type="project" value="InterPro"/>
</dbReference>
<evidence type="ECO:0000256" key="7">
    <source>
        <dbReference type="SAM" id="MobiDB-lite"/>
    </source>
</evidence>
<feature type="compositionally biased region" description="Polar residues" evidence="7">
    <location>
        <begin position="16"/>
        <end position="36"/>
    </location>
</feature>
<dbReference type="PROSITE" id="PS00463">
    <property type="entry name" value="ZN2_CY6_FUNGAL_1"/>
    <property type="match status" value="1"/>
</dbReference>